<accession>A0A0P9CZ91</accession>
<dbReference type="PANTHER" id="PTHR43833">
    <property type="entry name" value="POTASSIUM CHANNEL PROTEIN 2-RELATED-RELATED"/>
    <property type="match status" value="1"/>
</dbReference>
<dbReference type="PROSITE" id="PS51201">
    <property type="entry name" value="RCK_N"/>
    <property type="match status" value="1"/>
</dbReference>
<dbReference type="STRING" id="471514.AN477_18205"/>
<name>A0A0P9CZ91_9BACL</name>
<evidence type="ECO:0000259" key="1">
    <source>
        <dbReference type="PROSITE" id="PS51201"/>
    </source>
</evidence>
<dbReference type="Proteomes" id="UP000050482">
    <property type="component" value="Unassembled WGS sequence"/>
</dbReference>
<dbReference type="SUPFAM" id="SSF116726">
    <property type="entry name" value="TrkA C-terminal domain-like"/>
    <property type="match status" value="1"/>
</dbReference>
<comment type="caution">
    <text evidence="3">The sequence shown here is derived from an EMBL/GenBank/DDBJ whole genome shotgun (WGS) entry which is preliminary data.</text>
</comment>
<dbReference type="SUPFAM" id="SSF51735">
    <property type="entry name" value="NAD(P)-binding Rossmann-fold domains"/>
    <property type="match status" value="1"/>
</dbReference>
<reference evidence="3 4" key="1">
    <citation type="submission" date="2015-09" db="EMBL/GenBank/DDBJ databases">
        <title>Draft genome sequence of Alicyclobacillus ferrooxydans DSM 22381.</title>
        <authorList>
            <person name="Hemp J."/>
        </authorList>
    </citation>
    <scope>NUCLEOTIDE SEQUENCE [LARGE SCALE GENOMIC DNA]</scope>
    <source>
        <strain evidence="3 4">TC-34</strain>
    </source>
</reference>
<organism evidence="3 4">
    <name type="scientific">Alicyclobacillus ferrooxydans</name>
    <dbReference type="NCBI Taxonomy" id="471514"/>
    <lineage>
        <taxon>Bacteria</taxon>
        <taxon>Bacillati</taxon>
        <taxon>Bacillota</taxon>
        <taxon>Bacilli</taxon>
        <taxon>Bacillales</taxon>
        <taxon>Alicyclobacillaceae</taxon>
        <taxon>Alicyclobacillus</taxon>
    </lineage>
</organism>
<sequence>MGRRNPKTIGIIGAGRFGTGAAQELVRNGHHVLLIDQDAECLEPMAHQCHTAIGNAEDSEFLAEAGIKDVDAVIVAIGDNETASNHATINCKDFGLYVVAKATHATHGKILDRLGADYVVYPEHDSGVRLARLLTRSSILEMIELYEEVFMMEVNAGGELVGKSLEGLNLPHRFGVQVLLILRGNKTIFPVSAKDIVQDGDRVVLLGSSESLHRVAKVAESG</sequence>
<proteinExistence type="predicted"/>
<feature type="domain" description="RCK N-terminal" evidence="1">
    <location>
        <begin position="6"/>
        <end position="120"/>
    </location>
</feature>
<feature type="domain" description="RCK C-terminal" evidence="2">
    <location>
        <begin position="137"/>
        <end position="221"/>
    </location>
</feature>
<dbReference type="PROSITE" id="PS51202">
    <property type="entry name" value="RCK_C"/>
    <property type="match status" value="1"/>
</dbReference>
<protein>
    <recommendedName>
        <fullName evidence="5">Trk system potassium uptake protein TrkA</fullName>
    </recommendedName>
</protein>
<dbReference type="EMBL" id="LJCO01000079">
    <property type="protein sequence ID" value="KPV42352.1"/>
    <property type="molecule type" value="Genomic_DNA"/>
</dbReference>
<dbReference type="InterPro" id="IPR036721">
    <property type="entry name" value="RCK_C_sf"/>
</dbReference>
<dbReference type="Gene3D" id="3.40.50.720">
    <property type="entry name" value="NAD(P)-binding Rossmann-like Domain"/>
    <property type="match status" value="1"/>
</dbReference>
<dbReference type="GO" id="GO:0006813">
    <property type="term" value="P:potassium ion transport"/>
    <property type="evidence" value="ECO:0007669"/>
    <property type="project" value="InterPro"/>
</dbReference>
<evidence type="ECO:0000259" key="2">
    <source>
        <dbReference type="PROSITE" id="PS51202"/>
    </source>
</evidence>
<dbReference type="PATRIC" id="fig|471514.4.peg.4556"/>
<dbReference type="Pfam" id="PF02254">
    <property type="entry name" value="TrkA_N"/>
    <property type="match status" value="1"/>
</dbReference>
<evidence type="ECO:0000313" key="4">
    <source>
        <dbReference type="Proteomes" id="UP000050482"/>
    </source>
</evidence>
<evidence type="ECO:0000313" key="3">
    <source>
        <dbReference type="EMBL" id="KPV42352.1"/>
    </source>
</evidence>
<keyword evidence="4" id="KW-1185">Reference proteome</keyword>
<gene>
    <name evidence="3" type="ORF">AN477_18205</name>
</gene>
<dbReference type="PANTHER" id="PTHR43833:SF7">
    <property type="entry name" value="KTR SYSTEM POTASSIUM UPTAKE PROTEIN C"/>
    <property type="match status" value="1"/>
</dbReference>
<dbReference type="Gene3D" id="3.30.70.1450">
    <property type="entry name" value="Regulator of K+ conductance, C-terminal domain"/>
    <property type="match status" value="1"/>
</dbReference>
<evidence type="ECO:0008006" key="5">
    <source>
        <dbReference type="Google" id="ProtNLM"/>
    </source>
</evidence>
<dbReference type="GO" id="GO:0008324">
    <property type="term" value="F:monoatomic cation transmembrane transporter activity"/>
    <property type="evidence" value="ECO:0007669"/>
    <property type="project" value="InterPro"/>
</dbReference>
<dbReference type="InterPro" id="IPR006037">
    <property type="entry name" value="RCK_C"/>
</dbReference>
<dbReference type="InterPro" id="IPR003148">
    <property type="entry name" value="RCK_N"/>
</dbReference>
<dbReference type="Pfam" id="PF02080">
    <property type="entry name" value="TrkA_C"/>
    <property type="match status" value="1"/>
</dbReference>
<dbReference type="AlphaFoldDB" id="A0A0P9CZ91"/>
<dbReference type="InterPro" id="IPR036291">
    <property type="entry name" value="NAD(P)-bd_dom_sf"/>
</dbReference>
<dbReference type="InterPro" id="IPR050721">
    <property type="entry name" value="Trk_Ktr_HKT_K-transport"/>
</dbReference>